<evidence type="ECO:0000256" key="12">
    <source>
        <dbReference type="PROSITE-ProRule" id="PRU00076"/>
    </source>
</evidence>
<evidence type="ECO:0000313" key="18">
    <source>
        <dbReference type="EnsemblMetazoa" id="XP_038078687.1"/>
    </source>
</evidence>
<evidence type="ECO:0000256" key="11">
    <source>
        <dbReference type="ARBA" id="ARBA00023180"/>
    </source>
</evidence>
<dbReference type="InterPro" id="IPR036055">
    <property type="entry name" value="LDL_receptor-like_sf"/>
</dbReference>
<dbReference type="PROSITE" id="PS50068">
    <property type="entry name" value="LDLRA_2"/>
    <property type="match status" value="2"/>
</dbReference>
<dbReference type="SMART" id="SM00192">
    <property type="entry name" value="LDLa"/>
    <property type="match status" value="2"/>
</dbReference>
<feature type="disulfide bond" evidence="12">
    <location>
        <begin position="100"/>
        <end position="109"/>
    </location>
</feature>
<feature type="domain" description="EGF-like" evidence="17">
    <location>
        <begin position="31"/>
        <end position="69"/>
    </location>
</feature>
<dbReference type="SMART" id="SM00181">
    <property type="entry name" value="EGF"/>
    <property type="match status" value="3"/>
</dbReference>
<feature type="disulfide bond" evidence="13">
    <location>
        <begin position="189"/>
        <end position="204"/>
    </location>
</feature>
<dbReference type="Pfam" id="PF00057">
    <property type="entry name" value="Ldl_recept_a"/>
    <property type="match status" value="2"/>
</dbReference>
<feature type="region of interest" description="Disordered" evidence="14">
    <location>
        <begin position="271"/>
        <end position="306"/>
    </location>
</feature>
<dbReference type="GO" id="GO:0016192">
    <property type="term" value="P:vesicle-mediated transport"/>
    <property type="evidence" value="ECO:0007669"/>
    <property type="project" value="UniProtKB-ARBA"/>
</dbReference>
<dbReference type="InterPro" id="IPR000152">
    <property type="entry name" value="EGF-type_Asp/Asn_hydroxyl_site"/>
</dbReference>
<feature type="disulfide bond" evidence="12">
    <location>
        <begin position="59"/>
        <end position="68"/>
    </location>
</feature>
<feature type="disulfide bond" evidence="13">
    <location>
        <begin position="177"/>
        <end position="195"/>
    </location>
</feature>
<feature type="domain" description="EGF-like" evidence="17">
    <location>
        <begin position="74"/>
        <end position="110"/>
    </location>
</feature>
<evidence type="ECO:0000256" key="9">
    <source>
        <dbReference type="ARBA" id="ARBA00023136"/>
    </source>
</evidence>
<evidence type="ECO:0000256" key="10">
    <source>
        <dbReference type="ARBA" id="ARBA00023157"/>
    </source>
</evidence>
<dbReference type="GO" id="GO:0005886">
    <property type="term" value="C:plasma membrane"/>
    <property type="evidence" value="ECO:0007669"/>
    <property type="project" value="UniProtKB-SubCell"/>
</dbReference>
<feature type="signal peptide" evidence="16">
    <location>
        <begin position="1"/>
        <end position="29"/>
    </location>
</feature>
<keyword evidence="5 16" id="KW-0732">Signal</keyword>
<evidence type="ECO:0000259" key="17">
    <source>
        <dbReference type="PROSITE" id="PS50026"/>
    </source>
</evidence>
<evidence type="ECO:0000256" key="1">
    <source>
        <dbReference type="ARBA" id="ARBA00004251"/>
    </source>
</evidence>
<evidence type="ECO:0000256" key="16">
    <source>
        <dbReference type="SAM" id="SignalP"/>
    </source>
</evidence>
<protein>
    <recommendedName>
        <fullName evidence="17">EGF-like domain-containing protein</fullName>
    </recommendedName>
</protein>
<feature type="chain" id="PRO_5037641857" description="EGF-like domain-containing protein" evidence="16">
    <location>
        <begin position="30"/>
        <end position="403"/>
    </location>
</feature>
<dbReference type="GeneID" id="119745981"/>
<keyword evidence="19" id="KW-1185">Reference proteome</keyword>
<dbReference type="SUPFAM" id="SSF57424">
    <property type="entry name" value="LDL receptor-like module"/>
    <property type="match status" value="2"/>
</dbReference>
<dbReference type="SMART" id="SM00179">
    <property type="entry name" value="EGF_CA"/>
    <property type="match status" value="2"/>
</dbReference>
<organism evidence="18 19">
    <name type="scientific">Patiria miniata</name>
    <name type="common">Bat star</name>
    <name type="synonym">Asterina miniata</name>
    <dbReference type="NCBI Taxonomy" id="46514"/>
    <lineage>
        <taxon>Eukaryota</taxon>
        <taxon>Metazoa</taxon>
        <taxon>Echinodermata</taxon>
        <taxon>Eleutherozoa</taxon>
        <taxon>Asterozoa</taxon>
        <taxon>Asteroidea</taxon>
        <taxon>Valvatacea</taxon>
        <taxon>Valvatida</taxon>
        <taxon>Asterinidae</taxon>
        <taxon>Patiria</taxon>
    </lineage>
</organism>
<dbReference type="PROSITE" id="PS00022">
    <property type="entry name" value="EGF_1"/>
    <property type="match status" value="2"/>
</dbReference>
<dbReference type="OMA" id="CHHLPPH"/>
<keyword evidence="10 12" id="KW-1015">Disulfide bond</keyword>
<dbReference type="PROSITE" id="PS00010">
    <property type="entry name" value="ASX_HYDROXYL"/>
    <property type="match status" value="1"/>
</dbReference>
<feature type="compositionally biased region" description="Basic residues" evidence="14">
    <location>
        <begin position="271"/>
        <end position="293"/>
    </location>
</feature>
<evidence type="ECO:0000256" key="3">
    <source>
        <dbReference type="ARBA" id="ARBA00022536"/>
    </source>
</evidence>
<dbReference type="InterPro" id="IPR050685">
    <property type="entry name" value="LDLR"/>
</dbReference>
<evidence type="ECO:0000256" key="14">
    <source>
        <dbReference type="SAM" id="MobiDB-lite"/>
    </source>
</evidence>
<feature type="disulfide bond" evidence="12">
    <location>
        <begin position="40"/>
        <end position="57"/>
    </location>
</feature>
<dbReference type="CDD" id="cd00112">
    <property type="entry name" value="LDLa"/>
    <property type="match status" value="2"/>
</dbReference>
<dbReference type="FunFam" id="4.10.400.10:FF:000034">
    <property type="entry name" value="Low-density lipoprotein receptor-related protein 2"/>
    <property type="match status" value="1"/>
</dbReference>
<dbReference type="RefSeq" id="XP_038078687.1">
    <property type="nucleotide sequence ID" value="XM_038222759.1"/>
</dbReference>
<keyword evidence="9 15" id="KW-0472">Membrane</keyword>
<dbReference type="InterPro" id="IPR000742">
    <property type="entry name" value="EGF"/>
</dbReference>
<feature type="disulfide bond" evidence="13">
    <location>
        <begin position="134"/>
        <end position="152"/>
    </location>
</feature>
<dbReference type="GO" id="GO:0007154">
    <property type="term" value="P:cell communication"/>
    <property type="evidence" value="ECO:0007669"/>
    <property type="project" value="UniProtKB-ARBA"/>
</dbReference>
<sequence length="403" mass="44419">MATFEGDWRFFIAHCFAVCVLFLPNASESINVANCSLSGCENGGTCMQMPNSDIFSCLCLPEWTGDLCVTKVQSGPGCSSNPCNNGGTCQNFMDHYVCLCDFFWKGRHCQTFDHKGFEDSPPITTPCSLQEYRCGDGHCVIKKYVCDGTEDCVDGSDEKYCSSMMPGTVCPEGQFHCGDGSCIPQERRCNQVQDCARGDDEHNCGASSTARIPSDGPGAGIPLHPVESNLNLIDILIVSCAMLMTFMAVTIFVYVRRVRRMQQRYFAAVGHPHHLHHHHHHHGRRRRRSRSRQAGRISDGTGDSMDAVATPYRLSQHSNFCHHLPPHRCPARTNLLVSYNLHNGVHIPSPSNTSDKEEEIEDEVPPTYMEVVGAGMTAAGVVTMQGDETPPPAYEDLNVGEVL</sequence>
<feature type="disulfide bond" evidence="13">
    <location>
        <begin position="146"/>
        <end position="161"/>
    </location>
</feature>
<evidence type="ECO:0000256" key="2">
    <source>
        <dbReference type="ARBA" id="ARBA00022475"/>
    </source>
</evidence>
<keyword evidence="7" id="KW-0106">Calcium</keyword>
<comment type="caution">
    <text evidence="12">Lacks conserved residue(s) required for the propagation of feature annotation.</text>
</comment>
<dbReference type="Gene3D" id="2.10.25.10">
    <property type="entry name" value="Laminin"/>
    <property type="match status" value="2"/>
</dbReference>
<dbReference type="FunFam" id="2.10.25.10:FF:000391">
    <property type="entry name" value="Weary, isoform C"/>
    <property type="match status" value="1"/>
</dbReference>
<dbReference type="AlphaFoldDB" id="A0A914BT46"/>
<dbReference type="InterPro" id="IPR002172">
    <property type="entry name" value="LDrepeatLR_classA_rpt"/>
</dbReference>
<feature type="disulfide bond" evidence="13">
    <location>
        <begin position="127"/>
        <end position="139"/>
    </location>
</feature>
<dbReference type="PROSITE" id="PS50026">
    <property type="entry name" value="EGF_3"/>
    <property type="match status" value="2"/>
</dbReference>
<dbReference type="InterPro" id="IPR023415">
    <property type="entry name" value="LDLR_class-A_CS"/>
</dbReference>
<dbReference type="PRINTS" id="PR00261">
    <property type="entry name" value="LDLRECEPTOR"/>
</dbReference>
<dbReference type="Pfam" id="PF00008">
    <property type="entry name" value="EGF"/>
    <property type="match status" value="1"/>
</dbReference>
<dbReference type="InterPro" id="IPR001881">
    <property type="entry name" value="EGF-like_Ca-bd_dom"/>
</dbReference>
<feature type="disulfide bond" evidence="13">
    <location>
        <begin position="170"/>
        <end position="182"/>
    </location>
</feature>
<keyword evidence="8 15" id="KW-1133">Transmembrane helix</keyword>
<comment type="subcellular location">
    <subcellularLocation>
        <location evidence="1">Cell membrane</location>
        <topology evidence="1">Single-pass type I membrane protein</topology>
    </subcellularLocation>
</comment>
<dbReference type="PANTHER" id="PTHR24270:SF62">
    <property type="entry name" value="LOW-DENSITY LIPOPROTEIN RECEPTOR-RELATED PROTEIN 2"/>
    <property type="match status" value="1"/>
</dbReference>
<dbReference type="PROSITE" id="PS01209">
    <property type="entry name" value="LDLRA_1"/>
    <property type="match status" value="2"/>
</dbReference>
<keyword evidence="6" id="KW-0677">Repeat</keyword>
<dbReference type="SUPFAM" id="SSF57196">
    <property type="entry name" value="EGF/Laminin"/>
    <property type="match status" value="2"/>
</dbReference>
<accession>A0A914BT46</accession>
<evidence type="ECO:0000256" key="5">
    <source>
        <dbReference type="ARBA" id="ARBA00022729"/>
    </source>
</evidence>
<evidence type="ECO:0000256" key="7">
    <source>
        <dbReference type="ARBA" id="ARBA00022837"/>
    </source>
</evidence>
<dbReference type="GO" id="GO:0023052">
    <property type="term" value="P:signaling"/>
    <property type="evidence" value="ECO:0007669"/>
    <property type="project" value="UniProtKB-ARBA"/>
</dbReference>
<dbReference type="CDD" id="cd00054">
    <property type="entry name" value="EGF_CA"/>
    <property type="match status" value="1"/>
</dbReference>
<evidence type="ECO:0000256" key="15">
    <source>
        <dbReference type="SAM" id="Phobius"/>
    </source>
</evidence>
<dbReference type="Gene3D" id="4.10.400.10">
    <property type="entry name" value="Low-density Lipoprotein Receptor"/>
    <property type="match status" value="2"/>
</dbReference>
<keyword evidence="4 15" id="KW-0812">Transmembrane</keyword>
<dbReference type="EnsemblMetazoa" id="XM_038222759.1">
    <property type="protein sequence ID" value="XP_038078687.1"/>
    <property type="gene ID" value="LOC119745981"/>
</dbReference>
<dbReference type="GO" id="GO:0005509">
    <property type="term" value="F:calcium ion binding"/>
    <property type="evidence" value="ECO:0007669"/>
    <property type="project" value="InterPro"/>
</dbReference>
<keyword evidence="11" id="KW-0325">Glycoprotein</keyword>
<dbReference type="PANTHER" id="PTHR24270">
    <property type="entry name" value="LOW-DENSITY LIPOPROTEIN RECEPTOR-RELATED"/>
    <property type="match status" value="1"/>
</dbReference>
<evidence type="ECO:0000256" key="4">
    <source>
        <dbReference type="ARBA" id="ARBA00022692"/>
    </source>
</evidence>
<evidence type="ECO:0000256" key="8">
    <source>
        <dbReference type="ARBA" id="ARBA00022989"/>
    </source>
</evidence>
<keyword evidence="3 12" id="KW-0245">EGF-like domain</keyword>
<dbReference type="OrthoDB" id="9991628at2759"/>
<evidence type="ECO:0000313" key="19">
    <source>
        <dbReference type="Proteomes" id="UP000887568"/>
    </source>
</evidence>
<dbReference type="Proteomes" id="UP000887568">
    <property type="component" value="Unplaced"/>
</dbReference>
<reference evidence="18" key="1">
    <citation type="submission" date="2022-11" db="UniProtKB">
        <authorList>
            <consortium name="EnsemblMetazoa"/>
        </authorList>
    </citation>
    <scope>IDENTIFICATION</scope>
</reference>
<name>A0A914BT46_PATMI</name>
<keyword evidence="2" id="KW-1003">Cell membrane</keyword>
<proteinExistence type="predicted"/>
<evidence type="ECO:0000256" key="13">
    <source>
        <dbReference type="PROSITE-ProRule" id="PRU00124"/>
    </source>
</evidence>
<feature type="transmembrane region" description="Helical" evidence="15">
    <location>
        <begin position="235"/>
        <end position="255"/>
    </location>
</feature>
<evidence type="ECO:0000256" key="6">
    <source>
        <dbReference type="ARBA" id="ARBA00022737"/>
    </source>
</evidence>